<feature type="compositionally biased region" description="Basic and acidic residues" evidence="1">
    <location>
        <begin position="85"/>
        <end position="98"/>
    </location>
</feature>
<comment type="caution">
    <text evidence="2">The sequence shown here is derived from an EMBL/GenBank/DDBJ whole genome shotgun (WGS) entry which is preliminary data.</text>
</comment>
<accession>A0A4U6X7Q9</accession>
<evidence type="ECO:0000313" key="3">
    <source>
        <dbReference type="Proteomes" id="UP000310108"/>
    </source>
</evidence>
<name>A0A4U6X7Q9_9PEZI</name>
<sequence>MMRDVGAPDLVHGQRVDDLAAVARQLRGLLGRDGRQQPRRGHLSRVRREDAVHLLPDLQLDGPRADGAHGGAEVRVPAADVRQQRVRHDAEEARHHGDAAAAAAAAAARPYPLGDLGRDEVVEPRAEAAQRRLLIQDAAAEDGLDDVVEDHGFGVDVSAAEEGRDDAARQLLAQGEDAVPGAGRQLPDDLGGEQEAAEALALAGDDGPGGVQDVAAEVAPRAVGVDQVPLEQPDVRVPHGVDAPVQLRLGREAGLGVGDARQQEARGAAGLCGAGERRAHDDQVVVAQVGRYDFAADRVEELGQARTAVLLHKPRPVVRVPDGFHDGQWNGRGGLRVSSIPPYGDDSVSKTRISWNGR</sequence>
<proteinExistence type="predicted"/>
<feature type="region of interest" description="Disordered" evidence="1">
    <location>
        <begin position="85"/>
        <end position="106"/>
    </location>
</feature>
<evidence type="ECO:0000256" key="1">
    <source>
        <dbReference type="SAM" id="MobiDB-lite"/>
    </source>
</evidence>
<feature type="region of interest" description="Disordered" evidence="1">
    <location>
        <begin position="330"/>
        <end position="358"/>
    </location>
</feature>
<organism evidence="2 3">
    <name type="scientific">Colletotrichum tanaceti</name>
    <dbReference type="NCBI Taxonomy" id="1306861"/>
    <lineage>
        <taxon>Eukaryota</taxon>
        <taxon>Fungi</taxon>
        <taxon>Dikarya</taxon>
        <taxon>Ascomycota</taxon>
        <taxon>Pezizomycotina</taxon>
        <taxon>Sordariomycetes</taxon>
        <taxon>Hypocreomycetidae</taxon>
        <taxon>Glomerellales</taxon>
        <taxon>Glomerellaceae</taxon>
        <taxon>Colletotrichum</taxon>
        <taxon>Colletotrichum destructivum species complex</taxon>
    </lineage>
</organism>
<dbReference type="Proteomes" id="UP000310108">
    <property type="component" value="Unassembled WGS sequence"/>
</dbReference>
<dbReference type="AlphaFoldDB" id="A0A4U6X7Q9"/>
<gene>
    <name evidence="2" type="ORF">CTA1_1313</name>
</gene>
<reference evidence="2 3" key="1">
    <citation type="journal article" date="2019" name="PLoS ONE">
        <title>Comparative genome analysis indicates high evolutionary potential of pathogenicity genes in Colletotrichum tanaceti.</title>
        <authorList>
            <person name="Lelwala R.V."/>
            <person name="Korhonen P.K."/>
            <person name="Young N.D."/>
            <person name="Scott J.B."/>
            <person name="Ades P.A."/>
            <person name="Gasser R.B."/>
            <person name="Taylor P.W.J."/>
        </authorList>
    </citation>
    <scope>NUCLEOTIDE SEQUENCE [LARGE SCALE GENOMIC DNA]</scope>
    <source>
        <strain evidence="2">BRIP57314</strain>
    </source>
</reference>
<dbReference type="EMBL" id="PJEX01000299">
    <property type="protein sequence ID" value="TKW51522.1"/>
    <property type="molecule type" value="Genomic_DNA"/>
</dbReference>
<evidence type="ECO:0000313" key="2">
    <source>
        <dbReference type="EMBL" id="TKW51522.1"/>
    </source>
</evidence>
<protein>
    <submittedName>
        <fullName evidence="2">Uncharacterized protein</fullName>
    </submittedName>
</protein>
<keyword evidence="3" id="KW-1185">Reference proteome</keyword>